<gene>
    <name evidence="2" type="ORF">H4W30_003413</name>
</gene>
<organism evidence="2 3">
    <name type="scientific">Amycolatopsis roodepoortensis</name>
    <dbReference type="NCBI Taxonomy" id="700274"/>
    <lineage>
        <taxon>Bacteria</taxon>
        <taxon>Bacillati</taxon>
        <taxon>Actinomycetota</taxon>
        <taxon>Actinomycetes</taxon>
        <taxon>Pseudonocardiales</taxon>
        <taxon>Pseudonocardiaceae</taxon>
        <taxon>Amycolatopsis</taxon>
    </lineage>
</organism>
<dbReference type="EMBL" id="JADBEJ010000004">
    <property type="protein sequence ID" value="MBE1576366.1"/>
    <property type="molecule type" value="Genomic_DNA"/>
</dbReference>
<comment type="caution">
    <text evidence="2">The sequence shown here is derived from an EMBL/GenBank/DDBJ whole genome shotgun (WGS) entry which is preliminary data.</text>
</comment>
<dbReference type="RefSeq" id="WP_192743661.1">
    <property type="nucleotide sequence ID" value="NZ_JADBEJ010000004.1"/>
</dbReference>
<feature type="transmembrane region" description="Helical" evidence="1">
    <location>
        <begin position="81"/>
        <end position="103"/>
    </location>
</feature>
<keyword evidence="1" id="KW-1133">Transmembrane helix</keyword>
<keyword evidence="1" id="KW-0812">Transmembrane</keyword>
<sequence length="239" mass="25757">MGKKTKASGPPPWTHRDEVLRYTCYLAAMLAGGHDLSQTPEVLAPFPAVNADDERLWAVGQFVLSEFRALGDGSWQVNTPMVFGTGAVGLGLVAGSLIGGAVAKSRARTAAQAAAVPRWVPMTRGSLYVSSYGFYMYTPQVLRWHWSAITSASIVAPATLHFTGESTKGPISRLLQSDYAELVFISWALDQHRQHPQLVTGGWLPQGWLHHADFHGRQPDAVPGLLPALPSAETSVTAD</sequence>
<accession>A0ABR9L6Y9</accession>
<reference evidence="2 3" key="1">
    <citation type="submission" date="2020-10" db="EMBL/GenBank/DDBJ databases">
        <title>Sequencing the genomes of 1000 actinobacteria strains.</title>
        <authorList>
            <person name="Klenk H.-P."/>
        </authorList>
    </citation>
    <scope>NUCLEOTIDE SEQUENCE [LARGE SCALE GENOMIC DNA]</scope>
    <source>
        <strain evidence="2 3">DSM 46661</strain>
    </source>
</reference>
<evidence type="ECO:0000313" key="2">
    <source>
        <dbReference type="EMBL" id="MBE1576366.1"/>
    </source>
</evidence>
<dbReference type="Proteomes" id="UP000656548">
    <property type="component" value="Unassembled WGS sequence"/>
</dbReference>
<evidence type="ECO:0000313" key="3">
    <source>
        <dbReference type="Proteomes" id="UP000656548"/>
    </source>
</evidence>
<keyword evidence="3" id="KW-1185">Reference proteome</keyword>
<name>A0ABR9L6Y9_9PSEU</name>
<protein>
    <submittedName>
        <fullName evidence="2">Uncharacterized protein</fullName>
    </submittedName>
</protein>
<evidence type="ECO:0000256" key="1">
    <source>
        <dbReference type="SAM" id="Phobius"/>
    </source>
</evidence>
<keyword evidence="1" id="KW-0472">Membrane</keyword>
<proteinExistence type="predicted"/>